<accession>A0A3E0GZ88</accession>
<evidence type="ECO:0000256" key="1">
    <source>
        <dbReference type="SAM" id="MobiDB-lite"/>
    </source>
</evidence>
<keyword evidence="3" id="KW-0436">Ligase</keyword>
<name>A0A3E0GZ88_9PSEU</name>
<evidence type="ECO:0000313" key="4">
    <source>
        <dbReference type="Proteomes" id="UP000256269"/>
    </source>
</evidence>
<protein>
    <submittedName>
        <fullName evidence="3">Phosphopantothenoylcysteine decarboxylase/phosphopantothenate--cysteine ligase</fullName>
    </submittedName>
</protein>
<feature type="region of interest" description="Disordered" evidence="1">
    <location>
        <begin position="163"/>
        <end position="188"/>
    </location>
</feature>
<proteinExistence type="predicted"/>
<dbReference type="PANTHER" id="PTHR14359">
    <property type="entry name" value="HOMO-OLIGOMERIC FLAVIN CONTAINING CYS DECARBOXYLASE FAMILY"/>
    <property type="match status" value="1"/>
</dbReference>
<dbReference type="Gene3D" id="3.40.50.1950">
    <property type="entry name" value="Flavin prenyltransferase-like"/>
    <property type="match status" value="1"/>
</dbReference>
<keyword evidence="4" id="KW-1185">Reference proteome</keyword>
<dbReference type="GO" id="GO:0004633">
    <property type="term" value="F:phosphopantothenoylcysteine decarboxylase activity"/>
    <property type="evidence" value="ECO:0007669"/>
    <property type="project" value="TreeGrafter"/>
</dbReference>
<dbReference type="GO" id="GO:0010181">
    <property type="term" value="F:FMN binding"/>
    <property type="evidence" value="ECO:0007669"/>
    <property type="project" value="TreeGrafter"/>
</dbReference>
<dbReference type="SUPFAM" id="SSF52507">
    <property type="entry name" value="Homo-oligomeric flavin-containing Cys decarboxylases, HFCD"/>
    <property type="match status" value="1"/>
</dbReference>
<dbReference type="InterPro" id="IPR003382">
    <property type="entry name" value="Flavoprotein"/>
</dbReference>
<organism evidence="3 4">
    <name type="scientific">Kutzneria buriramensis</name>
    <dbReference type="NCBI Taxonomy" id="1045776"/>
    <lineage>
        <taxon>Bacteria</taxon>
        <taxon>Bacillati</taxon>
        <taxon>Actinomycetota</taxon>
        <taxon>Actinomycetes</taxon>
        <taxon>Pseudonocardiales</taxon>
        <taxon>Pseudonocardiaceae</taxon>
        <taxon>Kutzneria</taxon>
    </lineage>
</organism>
<dbReference type="AlphaFoldDB" id="A0A3E0GZ88"/>
<feature type="domain" description="Flavoprotein" evidence="2">
    <location>
        <begin position="21"/>
        <end position="126"/>
    </location>
</feature>
<dbReference type="OrthoDB" id="4578483at2"/>
<dbReference type="GO" id="GO:0071513">
    <property type="term" value="C:phosphopantothenoylcysteine decarboxylase complex"/>
    <property type="evidence" value="ECO:0007669"/>
    <property type="project" value="TreeGrafter"/>
</dbReference>
<evidence type="ECO:0000259" key="2">
    <source>
        <dbReference type="Pfam" id="PF02441"/>
    </source>
</evidence>
<evidence type="ECO:0000313" key="3">
    <source>
        <dbReference type="EMBL" id="REH35703.1"/>
    </source>
</evidence>
<reference evidence="3 4" key="1">
    <citation type="submission" date="2018-08" db="EMBL/GenBank/DDBJ databases">
        <title>Genomic Encyclopedia of Archaeal and Bacterial Type Strains, Phase II (KMG-II): from individual species to whole genera.</title>
        <authorList>
            <person name="Goeker M."/>
        </authorList>
    </citation>
    <scope>NUCLEOTIDE SEQUENCE [LARGE SCALE GENOMIC DNA]</scope>
    <source>
        <strain evidence="3 4">DSM 45791</strain>
    </source>
</reference>
<dbReference type="GO" id="GO:0015937">
    <property type="term" value="P:coenzyme A biosynthetic process"/>
    <property type="evidence" value="ECO:0007669"/>
    <property type="project" value="TreeGrafter"/>
</dbReference>
<dbReference type="GO" id="GO:0016874">
    <property type="term" value="F:ligase activity"/>
    <property type="evidence" value="ECO:0007669"/>
    <property type="project" value="UniProtKB-KW"/>
</dbReference>
<gene>
    <name evidence="3" type="ORF">BCF44_11791</name>
</gene>
<dbReference type="EMBL" id="QUNO01000017">
    <property type="protein sequence ID" value="REH35703.1"/>
    <property type="molecule type" value="Genomic_DNA"/>
</dbReference>
<dbReference type="InterPro" id="IPR036551">
    <property type="entry name" value="Flavin_trans-like"/>
</dbReference>
<comment type="caution">
    <text evidence="3">The sequence shown here is derived from an EMBL/GenBank/DDBJ whole genome shotgun (WGS) entry which is preliminary data.</text>
</comment>
<dbReference type="PANTHER" id="PTHR14359:SF6">
    <property type="entry name" value="PHOSPHOPANTOTHENOYLCYSTEINE DECARBOXYLASE"/>
    <property type="match status" value="1"/>
</dbReference>
<feature type="compositionally biased region" description="Polar residues" evidence="1">
    <location>
        <begin position="173"/>
        <end position="185"/>
    </location>
</feature>
<dbReference type="Pfam" id="PF02441">
    <property type="entry name" value="Flavoprotein"/>
    <property type="match status" value="1"/>
</dbReference>
<dbReference type="Proteomes" id="UP000256269">
    <property type="component" value="Unassembled WGS sequence"/>
</dbReference>
<sequence length="203" mass="21755">MSSDARWNPRANAAPPFGARRLLLLVTGSSAAVFLPPWLSWLCFGYPDLECKVVLTRSAQHFVTAEGLRPLGPSEVLADDWSPASRDRSLHVELAQWPDAVAVYPGSMNFLARFALGAVDTPALLALQCTTAPIAIAAALPPGGWDCAAMLRHRRELADRPNVAVLPPVPGRSMTTGQQNGNQPGSLPELITLLERTRTALAS</sequence>
<dbReference type="RefSeq" id="WP_116179773.1">
    <property type="nucleotide sequence ID" value="NZ_CP144375.1"/>
</dbReference>